<keyword evidence="3" id="KW-0812">Transmembrane</keyword>
<dbReference type="GO" id="GO:0016020">
    <property type="term" value="C:membrane"/>
    <property type="evidence" value="ECO:0007669"/>
    <property type="project" value="UniProtKB-SubCell"/>
</dbReference>
<dbReference type="PANTHER" id="PTHR12812:SF0">
    <property type="entry name" value="HEPARAN-SULFATE 6-O-SULFOTRANSFERASE"/>
    <property type="match status" value="1"/>
</dbReference>
<evidence type="ECO:0000256" key="5">
    <source>
        <dbReference type="ARBA" id="ARBA00023136"/>
    </source>
</evidence>
<evidence type="ECO:0000313" key="7">
    <source>
        <dbReference type="EMBL" id="CAE0752457.1"/>
    </source>
</evidence>
<organism evidence="7">
    <name type="scientific">Chrysotila carterae</name>
    <name type="common">Marine alga</name>
    <name type="synonym">Syracosphaera carterae</name>
    <dbReference type="NCBI Taxonomy" id="13221"/>
    <lineage>
        <taxon>Eukaryota</taxon>
        <taxon>Haptista</taxon>
        <taxon>Haptophyta</taxon>
        <taxon>Prymnesiophyceae</taxon>
        <taxon>Isochrysidales</taxon>
        <taxon>Isochrysidaceae</taxon>
        <taxon>Chrysotila</taxon>
    </lineage>
</organism>
<name>A0A7S4ETV7_CHRCT</name>
<proteinExistence type="predicted"/>
<dbReference type="EMBL" id="HBIZ01008645">
    <property type="protein sequence ID" value="CAE0752457.1"/>
    <property type="molecule type" value="Transcribed_RNA"/>
</dbReference>
<evidence type="ECO:0000256" key="4">
    <source>
        <dbReference type="ARBA" id="ARBA00022989"/>
    </source>
</evidence>
<dbReference type="InterPro" id="IPR010635">
    <property type="entry name" value="Heparan_SO4-6-sulfoTrfase"/>
</dbReference>
<dbReference type="PANTHER" id="PTHR12812">
    <property type="entry name" value="HEPARAN SULFATE 6-O-SULFOTRANSFERASE 3"/>
    <property type="match status" value="1"/>
</dbReference>
<dbReference type="GO" id="GO:0017095">
    <property type="term" value="F:heparan sulfate 6-sulfotransferase activity"/>
    <property type="evidence" value="ECO:0007669"/>
    <property type="project" value="TreeGrafter"/>
</dbReference>
<keyword evidence="4" id="KW-1133">Transmembrane helix</keyword>
<reference evidence="7" key="1">
    <citation type="submission" date="2021-01" db="EMBL/GenBank/DDBJ databases">
        <authorList>
            <person name="Corre E."/>
            <person name="Pelletier E."/>
            <person name="Niang G."/>
            <person name="Scheremetjew M."/>
            <person name="Finn R."/>
            <person name="Kale V."/>
            <person name="Holt S."/>
            <person name="Cochrane G."/>
            <person name="Meng A."/>
            <person name="Brown T."/>
            <person name="Cohen L."/>
        </authorList>
    </citation>
    <scope>NUCLEOTIDE SEQUENCE</scope>
    <source>
        <strain evidence="7">CCMP645</strain>
    </source>
</reference>
<dbReference type="InterPro" id="IPR027417">
    <property type="entry name" value="P-loop_NTPase"/>
</dbReference>
<keyword evidence="5" id="KW-0472">Membrane</keyword>
<evidence type="ECO:0000256" key="2">
    <source>
        <dbReference type="ARBA" id="ARBA00022679"/>
    </source>
</evidence>
<accession>A0A7S4ETV7</accession>
<evidence type="ECO:0008006" key="8">
    <source>
        <dbReference type="Google" id="ProtNLM"/>
    </source>
</evidence>
<evidence type="ECO:0000256" key="3">
    <source>
        <dbReference type="ARBA" id="ARBA00022692"/>
    </source>
</evidence>
<protein>
    <recommendedName>
        <fullName evidence="8">Sulfotransferase domain-containing protein</fullName>
    </recommendedName>
</protein>
<sequence length="313" mass="34774">MALSPRRGNALIGTPEYIVFIRIQKTGSTSLSTMLATTFANEFNWTSTCNSRLLKCQSHAVGHMLPCSRRKVCFSASGVCGRLRPPRLLVEDVPHMTVADTRFLLGHPRSNWSNVVVLTSLRHPYTRTLSEYKFFLATGSVANQGNTTWFHAWDWKYNKTICGDYTLLNWLQCPSSMNGVWNRQTRMLSSSHWGGLHEDASANHSGAASLALTSAQQNLADAQWVGLLECPALSMCLLEATLGLRPSSLSLPSLNIQHGTGWAAYAEQVSCEEQSLLRRANEVDVKLVHFARSLMLDTAQQRWPQCKSLSCAL</sequence>
<dbReference type="Pfam" id="PF03567">
    <property type="entry name" value="Sulfotransfer_2"/>
    <property type="match status" value="1"/>
</dbReference>
<comment type="subcellular location">
    <subcellularLocation>
        <location evidence="1">Membrane</location>
        <topology evidence="1">Single-pass membrane protein</topology>
    </subcellularLocation>
</comment>
<evidence type="ECO:0000256" key="1">
    <source>
        <dbReference type="ARBA" id="ARBA00004167"/>
    </source>
</evidence>
<evidence type="ECO:0000256" key="6">
    <source>
        <dbReference type="ARBA" id="ARBA00023180"/>
    </source>
</evidence>
<gene>
    <name evidence="7" type="ORF">PCAR00345_LOCUS5042</name>
</gene>
<dbReference type="Gene3D" id="3.40.50.300">
    <property type="entry name" value="P-loop containing nucleotide triphosphate hydrolases"/>
    <property type="match status" value="1"/>
</dbReference>
<keyword evidence="2" id="KW-0808">Transferase</keyword>
<dbReference type="AlphaFoldDB" id="A0A7S4ETV7"/>
<keyword evidence="6" id="KW-0325">Glycoprotein</keyword>
<dbReference type="InterPro" id="IPR005331">
    <property type="entry name" value="Sulfotransferase"/>
</dbReference>
<dbReference type="SUPFAM" id="SSF52540">
    <property type="entry name" value="P-loop containing nucleoside triphosphate hydrolases"/>
    <property type="match status" value="1"/>
</dbReference>